<organism evidence="3 4">
    <name type="scientific">Steccherinum ochraceum</name>
    <dbReference type="NCBI Taxonomy" id="92696"/>
    <lineage>
        <taxon>Eukaryota</taxon>
        <taxon>Fungi</taxon>
        <taxon>Dikarya</taxon>
        <taxon>Basidiomycota</taxon>
        <taxon>Agaricomycotina</taxon>
        <taxon>Agaricomycetes</taxon>
        <taxon>Polyporales</taxon>
        <taxon>Steccherinaceae</taxon>
        <taxon>Steccherinum</taxon>
    </lineage>
</organism>
<evidence type="ECO:0000256" key="1">
    <source>
        <dbReference type="SAM" id="Coils"/>
    </source>
</evidence>
<dbReference type="STRING" id="92696.A0A4R0RN13"/>
<dbReference type="EMBL" id="RWJN01000063">
    <property type="protein sequence ID" value="TCD68572.1"/>
    <property type="molecule type" value="Genomic_DNA"/>
</dbReference>
<evidence type="ECO:0000313" key="3">
    <source>
        <dbReference type="EMBL" id="TCD68572.1"/>
    </source>
</evidence>
<comment type="caution">
    <text evidence="3">The sequence shown here is derived from an EMBL/GenBank/DDBJ whole genome shotgun (WGS) entry which is preliminary data.</text>
</comment>
<dbReference type="AlphaFoldDB" id="A0A4R0RN13"/>
<evidence type="ECO:0000256" key="2">
    <source>
        <dbReference type="SAM" id="MobiDB-lite"/>
    </source>
</evidence>
<keyword evidence="4" id="KW-1185">Reference proteome</keyword>
<reference evidence="3 4" key="1">
    <citation type="submission" date="2018-11" db="EMBL/GenBank/DDBJ databases">
        <title>Genome assembly of Steccherinum ochraceum LE-BIN_3174, the white-rot fungus of the Steccherinaceae family (The Residual Polyporoid clade, Polyporales, Basidiomycota).</title>
        <authorList>
            <person name="Fedorova T.V."/>
            <person name="Glazunova O.A."/>
            <person name="Landesman E.O."/>
            <person name="Moiseenko K.V."/>
            <person name="Psurtseva N.V."/>
            <person name="Savinova O.S."/>
            <person name="Shakhova N.V."/>
            <person name="Tyazhelova T.V."/>
            <person name="Vasina D.V."/>
        </authorList>
    </citation>
    <scope>NUCLEOTIDE SEQUENCE [LARGE SCALE GENOMIC DNA]</scope>
    <source>
        <strain evidence="3 4">LE-BIN_3174</strain>
    </source>
</reference>
<evidence type="ECO:0000313" key="4">
    <source>
        <dbReference type="Proteomes" id="UP000292702"/>
    </source>
</evidence>
<feature type="coiled-coil region" evidence="1">
    <location>
        <begin position="28"/>
        <end position="169"/>
    </location>
</feature>
<accession>A0A4R0RN13</accession>
<name>A0A4R0RN13_9APHY</name>
<dbReference type="Proteomes" id="UP000292702">
    <property type="component" value="Unassembled WGS sequence"/>
</dbReference>
<protein>
    <submittedName>
        <fullName evidence="3">Uncharacterized protein</fullName>
    </submittedName>
</protein>
<dbReference type="OrthoDB" id="3647690at2759"/>
<sequence length="200" mass="23012">MQVDERQTNGQPADPSPSALPDDWQAQLVQLRSANELLQRQKADAEKDRELFRDMYSKASTHAGEVIKENNALEERATVLETQVRDGITMIRSTYEVRVAKLEEEVKRWRGMYEMLQTRDERANGEELRQKAAMEGQLRLENAALREDMELLRDDYEKMEKVLEQLGEQELEQFGEQEEELKHTVATEANLAGAGLMVTS</sequence>
<feature type="compositionally biased region" description="Low complexity" evidence="2">
    <location>
        <begin position="12"/>
        <end position="21"/>
    </location>
</feature>
<feature type="region of interest" description="Disordered" evidence="2">
    <location>
        <begin position="1"/>
        <end position="21"/>
    </location>
</feature>
<proteinExistence type="predicted"/>
<gene>
    <name evidence="3" type="ORF">EIP91_010497</name>
</gene>
<keyword evidence="1" id="KW-0175">Coiled coil</keyword>